<feature type="chain" id="PRO_5013228296" description="Retropepsin-like aspartic endopeptidase domain-containing protein" evidence="1">
    <location>
        <begin position="22"/>
        <end position="172"/>
    </location>
</feature>
<accession>A0A1V0B2Q5</accession>
<dbReference type="InterPro" id="IPR008503">
    <property type="entry name" value="Asp_endopeptidase"/>
</dbReference>
<dbReference type="RefSeq" id="WP_080049077.1">
    <property type="nucleotide sequence ID" value="NZ_CP020100.1"/>
</dbReference>
<dbReference type="SUPFAM" id="SSF50630">
    <property type="entry name" value="Acid proteases"/>
    <property type="match status" value="1"/>
</dbReference>
<dbReference type="PANTHER" id="PTHR38037:SF2">
    <property type="entry name" value="ATP-DEPENDENT ZINC PROTEASE DOMAIN-CONTAINING PROTEIN-RELATED"/>
    <property type="match status" value="1"/>
</dbReference>
<evidence type="ECO:0000259" key="2">
    <source>
        <dbReference type="Pfam" id="PF05618"/>
    </source>
</evidence>
<evidence type="ECO:0000256" key="1">
    <source>
        <dbReference type="SAM" id="SignalP"/>
    </source>
</evidence>
<dbReference type="Pfam" id="PF05618">
    <property type="entry name" value="Zn_protease"/>
    <property type="match status" value="1"/>
</dbReference>
<dbReference type="Proteomes" id="UP000243488">
    <property type="component" value="Chromosome"/>
</dbReference>
<proteinExistence type="predicted"/>
<protein>
    <recommendedName>
        <fullName evidence="2">Retropepsin-like aspartic endopeptidase domain-containing protein</fullName>
    </recommendedName>
</protein>
<dbReference type="AlphaFoldDB" id="A0A1V0B2Q5"/>
<sequence>MSLKLLTLFSGLVLLSLTAGANERTVYGLSETALIKDLELEVPAKLDTGAVTSSLSAQNVEMFKRDGQDWVRFELAVEGAQEGKTLVKPVVRVSQIKRRADDIPDEDSKTYTVRPVIEMAVCMGDSLQHIEVNLADRTGFEYPFLMGATALREFNALVAPDLSYQAGSPNCA</sequence>
<keyword evidence="1" id="KW-0732">Signal</keyword>
<dbReference type="InterPro" id="IPR021109">
    <property type="entry name" value="Peptidase_aspartic_dom_sf"/>
</dbReference>
<name>A0A1V0B2Q5_9GAMM</name>
<evidence type="ECO:0000313" key="3">
    <source>
        <dbReference type="EMBL" id="AQZ94223.1"/>
    </source>
</evidence>
<dbReference type="Gene3D" id="2.40.70.10">
    <property type="entry name" value="Acid Proteases"/>
    <property type="match status" value="1"/>
</dbReference>
<organism evidence="3 4">
    <name type="scientific">Halopseudomonas phragmitis</name>
    <dbReference type="NCBI Taxonomy" id="1931241"/>
    <lineage>
        <taxon>Bacteria</taxon>
        <taxon>Pseudomonadati</taxon>
        <taxon>Pseudomonadota</taxon>
        <taxon>Gammaproteobacteria</taxon>
        <taxon>Pseudomonadales</taxon>
        <taxon>Pseudomonadaceae</taxon>
        <taxon>Halopseudomonas</taxon>
    </lineage>
</organism>
<reference evidence="3 4" key="1">
    <citation type="submission" date="2017-03" db="EMBL/GenBank/DDBJ databases">
        <title>Complete genome sequence of the novel DNRA strain Pseudomonas sp. S-6-2 isolated from Chinese polluted river sediment. Journal of Biotechnology.</title>
        <authorList>
            <person name="Li J."/>
            <person name="Xiang F."/>
            <person name="Wang L."/>
            <person name="Xi L."/>
            <person name="Liu J."/>
        </authorList>
    </citation>
    <scope>NUCLEOTIDE SEQUENCE [LARGE SCALE GENOMIC DNA]</scope>
    <source>
        <strain evidence="3 4">S-6-2</strain>
    </source>
</reference>
<feature type="signal peptide" evidence="1">
    <location>
        <begin position="1"/>
        <end position="21"/>
    </location>
</feature>
<dbReference type="EMBL" id="CP020100">
    <property type="protein sequence ID" value="AQZ94223.1"/>
    <property type="molecule type" value="Genomic_DNA"/>
</dbReference>
<dbReference type="STRING" id="1931241.BVH74_05405"/>
<gene>
    <name evidence="3" type="ORF">BVH74_05405</name>
</gene>
<dbReference type="PANTHER" id="PTHR38037">
    <property type="entry name" value="ZN_PROTEASE DOMAIN-CONTAINING PROTEIN"/>
    <property type="match status" value="1"/>
</dbReference>
<dbReference type="KEGG" id="ppha:BVH74_05405"/>
<evidence type="ECO:0000313" key="4">
    <source>
        <dbReference type="Proteomes" id="UP000243488"/>
    </source>
</evidence>
<keyword evidence="4" id="KW-1185">Reference proteome</keyword>
<feature type="domain" description="Retropepsin-like aspartic endopeptidase" evidence="2">
    <location>
        <begin position="26"/>
        <end position="165"/>
    </location>
</feature>